<organism evidence="1 2">
    <name type="scientific">Rhodobacter maris</name>
    <dbReference type="NCBI Taxonomy" id="446682"/>
    <lineage>
        <taxon>Bacteria</taxon>
        <taxon>Pseudomonadati</taxon>
        <taxon>Pseudomonadota</taxon>
        <taxon>Alphaproteobacteria</taxon>
        <taxon>Rhodobacterales</taxon>
        <taxon>Rhodobacter group</taxon>
        <taxon>Rhodobacter</taxon>
    </lineage>
</organism>
<gene>
    <name evidence="1" type="ORF">SAMN05877831_10913</name>
</gene>
<dbReference type="AlphaFoldDB" id="A0A285ST76"/>
<evidence type="ECO:0000313" key="1">
    <source>
        <dbReference type="EMBL" id="SOC11595.1"/>
    </source>
</evidence>
<dbReference type="EMBL" id="OBMT01000009">
    <property type="protein sequence ID" value="SOC11595.1"/>
    <property type="molecule type" value="Genomic_DNA"/>
</dbReference>
<dbReference type="OrthoDB" id="9786526at2"/>
<proteinExistence type="predicted"/>
<accession>A0A285ST76</accession>
<name>A0A285ST76_9RHOB</name>
<protein>
    <recommendedName>
        <fullName evidence="3">HEPN domain-containing protein</fullName>
    </recommendedName>
</protein>
<dbReference type="Proteomes" id="UP000219111">
    <property type="component" value="Unassembled WGS sequence"/>
</dbReference>
<evidence type="ECO:0000313" key="2">
    <source>
        <dbReference type="Proteomes" id="UP000219111"/>
    </source>
</evidence>
<keyword evidence="2" id="KW-1185">Reference proteome</keyword>
<dbReference type="Gene3D" id="1.20.120.330">
    <property type="entry name" value="Nucleotidyltransferases domain 2"/>
    <property type="match status" value="1"/>
</dbReference>
<reference evidence="2" key="1">
    <citation type="submission" date="2017-08" db="EMBL/GenBank/DDBJ databases">
        <authorList>
            <person name="Varghese N."/>
            <person name="Submissions S."/>
        </authorList>
    </citation>
    <scope>NUCLEOTIDE SEQUENCE [LARGE SCALE GENOMIC DNA]</scope>
    <source>
        <strain evidence="2">JA276</strain>
    </source>
</reference>
<dbReference type="RefSeq" id="WP_097070476.1">
    <property type="nucleotide sequence ID" value="NZ_OBMT01000009.1"/>
</dbReference>
<sequence>MSVAASKHNLVLELFVRTADENYITARWCAINQLNTDFLWLSLHALEKYLKAVLLLNGGSSRRSASDQKAYSHDIVRLYADVKTLAGELLPDNLAKPADLDIYHWSDRTPEQFMEHLLRNGNADNRYLIYGYVTRSQDLHMLDAMVFAIRRLICTLDERWLPSREPDAPTFTNRELLVRQPEYYGRLFMPLDDLIGAKEESAKRAAALNLNMAFAPDDYPHEPLRSGSSSRNPVIIRRILDPLENADPRRVAEGVEIARWFLANVQVPKGKPDDPSVTEQIVAAIQAAQAKHGIP</sequence>
<evidence type="ECO:0008006" key="3">
    <source>
        <dbReference type="Google" id="ProtNLM"/>
    </source>
</evidence>